<feature type="region of interest" description="Disordered" evidence="9">
    <location>
        <begin position="23"/>
        <end position="44"/>
    </location>
</feature>
<accession>A0ABU5IQM2</accession>
<evidence type="ECO:0000256" key="4">
    <source>
        <dbReference type="ARBA" id="ARBA00023136"/>
    </source>
</evidence>
<keyword evidence="8" id="KW-0175">Coiled coil</keyword>
<dbReference type="Gene3D" id="1.10.287.950">
    <property type="entry name" value="Methyl-accepting chemotaxis protein"/>
    <property type="match status" value="1"/>
</dbReference>
<dbReference type="PROSITE" id="PS50885">
    <property type="entry name" value="HAMP"/>
    <property type="match status" value="1"/>
</dbReference>
<feature type="transmembrane region" description="Helical" evidence="10">
    <location>
        <begin position="347"/>
        <end position="370"/>
    </location>
</feature>
<evidence type="ECO:0000256" key="1">
    <source>
        <dbReference type="ARBA" id="ARBA00004141"/>
    </source>
</evidence>
<evidence type="ECO:0000259" key="12">
    <source>
        <dbReference type="PROSITE" id="PS50885"/>
    </source>
</evidence>
<keyword evidence="3 10" id="KW-1133">Transmembrane helix</keyword>
<evidence type="ECO:0000256" key="8">
    <source>
        <dbReference type="SAM" id="Coils"/>
    </source>
</evidence>
<dbReference type="PROSITE" id="PS50111">
    <property type="entry name" value="CHEMOTAXIS_TRANSDUC_2"/>
    <property type="match status" value="1"/>
</dbReference>
<evidence type="ECO:0000256" key="7">
    <source>
        <dbReference type="PROSITE-ProRule" id="PRU00284"/>
    </source>
</evidence>
<dbReference type="RefSeq" id="WP_322468417.1">
    <property type="nucleotide sequence ID" value="NZ_JAXOJX010000100.1"/>
</dbReference>
<evidence type="ECO:0000256" key="5">
    <source>
        <dbReference type="ARBA" id="ARBA00023224"/>
    </source>
</evidence>
<evidence type="ECO:0000256" key="9">
    <source>
        <dbReference type="SAM" id="MobiDB-lite"/>
    </source>
</evidence>
<evidence type="ECO:0000256" key="6">
    <source>
        <dbReference type="ARBA" id="ARBA00029447"/>
    </source>
</evidence>
<dbReference type="InterPro" id="IPR029095">
    <property type="entry name" value="NarX-like_N"/>
</dbReference>
<evidence type="ECO:0000313" key="14">
    <source>
        <dbReference type="Proteomes" id="UP001293718"/>
    </source>
</evidence>
<evidence type="ECO:0000256" key="2">
    <source>
        <dbReference type="ARBA" id="ARBA00022692"/>
    </source>
</evidence>
<dbReference type="Pfam" id="PF00015">
    <property type="entry name" value="MCPsignal"/>
    <property type="match status" value="1"/>
</dbReference>
<keyword evidence="5 7" id="KW-0807">Transducer</keyword>
<comment type="caution">
    <text evidence="13">The sequence shown here is derived from an EMBL/GenBank/DDBJ whole genome shotgun (WGS) entry which is preliminary data.</text>
</comment>
<dbReference type="InterPro" id="IPR003660">
    <property type="entry name" value="HAMP_dom"/>
</dbReference>
<feature type="domain" description="Methyl-accepting transducer" evidence="11">
    <location>
        <begin position="460"/>
        <end position="698"/>
    </location>
</feature>
<comment type="similarity">
    <text evidence="6">Belongs to the methyl-accepting chemotaxis (MCP) protein family.</text>
</comment>
<name>A0ABU5IQM2_9BURK</name>
<keyword evidence="14" id="KW-1185">Reference proteome</keyword>
<keyword evidence="4 10" id="KW-0472">Membrane</keyword>
<reference evidence="13 14" key="1">
    <citation type="submission" date="2023-11" db="EMBL/GenBank/DDBJ databases">
        <title>Draft genome of Azohydromonas lata strain H1 (DSM1123), a polyhydroxyalkanoate producer.</title>
        <authorList>
            <person name="Traversa D."/>
            <person name="D'Addabbo P."/>
            <person name="Pazzani C."/>
            <person name="Manzari C."/>
            <person name="Chiara M."/>
            <person name="Scrascia M."/>
        </authorList>
    </citation>
    <scope>NUCLEOTIDE SEQUENCE [LARGE SCALE GENOMIC DNA]</scope>
    <source>
        <strain evidence="13 14">H1</strain>
    </source>
</reference>
<comment type="subcellular location">
    <subcellularLocation>
        <location evidence="1">Membrane</location>
        <topology evidence="1">Multi-pass membrane protein</topology>
    </subcellularLocation>
</comment>
<keyword evidence="2 10" id="KW-0812">Transmembrane</keyword>
<feature type="transmembrane region" description="Helical" evidence="10">
    <location>
        <begin position="66"/>
        <end position="86"/>
    </location>
</feature>
<dbReference type="SMART" id="SM00283">
    <property type="entry name" value="MA"/>
    <property type="match status" value="1"/>
</dbReference>
<evidence type="ECO:0000259" key="11">
    <source>
        <dbReference type="PROSITE" id="PS50111"/>
    </source>
</evidence>
<sequence>MRLRRLLDARAHAVQAAWAASGAVPPAPPSDTAMAPTVPMQRSTRSRTARRLRRAAAQPAVRRQRLLAGLMALGTASLVAGTLLAVQRAERGSSQVAACGQALMQSQRLAKSAAQALAGQPAAFAEVEDSAGVLARNLRGLRGATGMAPAPRALQPKVAQLLLLAEIAEKNARTVLSQQSRLMQAAQALQVLNGLSAQLLADAEALAVLELQREAVPARLAAMGRLSLLTQRIPRSAIEFFTAHDTRHETLQRLGQDLDAFRTLAHGLLDGDPMLRLPPAREAAAREQLLALLDVFARTRREAGVILEQLQPLAAASAAHQDIVLDSEPLRRGLEDLQHRLEREAGFGGAALVLMVLGTLALLGGGASLVRLYVREQAQRAALAEARRRDAELRRQEEERRNEATQAAILRLMNELQAVSGGDLTRQATVSEDDLTGSIADAINFTVEALRELVSQVQDTAASVSATMGDVQRTAAAQLQASTALLREIRDTGESVLAMAGHIHDVSAQAQHTAEVARHALQAAGRGQAAVQDSVRGMQALRHHVQDGARRLEHLAGRSQDIGEITGLVAGIAGQAKVLALNAAIRAAGAGAGEAGRGLPVVVQEVQHLAERSADASHRIAALVHGLQADTRDALAAMQCTTQGVAQGTQCTDAAGAALSDMARVSRELCAHMARICEQALSQAQSASVVAANIQHIFAVTEKAEAGTRSTVQRVQDLARSAEALRQSVARFKLR</sequence>
<dbReference type="InterPro" id="IPR004089">
    <property type="entry name" value="MCPsignal_dom"/>
</dbReference>
<dbReference type="EMBL" id="JAXOJX010000100">
    <property type="protein sequence ID" value="MDZ5461169.1"/>
    <property type="molecule type" value="Genomic_DNA"/>
</dbReference>
<evidence type="ECO:0000313" key="13">
    <source>
        <dbReference type="EMBL" id="MDZ5461169.1"/>
    </source>
</evidence>
<evidence type="ECO:0000256" key="3">
    <source>
        <dbReference type="ARBA" id="ARBA00022989"/>
    </source>
</evidence>
<dbReference type="SUPFAM" id="SSF58104">
    <property type="entry name" value="Methyl-accepting chemotaxis protein (MCP) signaling domain"/>
    <property type="match status" value="1"/>
</dbReference>
<dbReference type="Proteomes" id="UP001293718">
    <property type="component" value="Unassembled WGS sequence"/>
</dbReference>
<feature type="coiled-coil region" evidence="8">
    <location>
        <begin position="374"/>
        <end position="415"/>
    </location>
</feature>
<proteinExistence type="inferred from homology"/>
<protein>
    <submittedName>
        <fullName evidence="13">Methyl-accepting chemotaxis protein</fullName>
    </submittedName>
</protein>
<dbReference type="Pfam" id="PF13675">
    <property type="entry name" value="PilJ"/>
    <property type="match status" value="1"/>
</dbReference>
<organism evidence="13 14">
    <name type="scientific">Azohydromonas lata</name>
    <dbReference type="NCBI Taxonomy" id="45677"/>
    <lineage>
        <taxon>Bacteria</taxon>
        <taxon>Pseudomonadati</taxon>
        <taxon>Pseudomonadota</taxon>
        <taxon>Betaproteobacteria</taxon>
        <taxon>Burkholderiales</taxon>
        <taxon>Sphaerotilaceae</taxon>
        <taxon>Azohydromonas</taxon>
    </lineage>
</organism>
<evidence type="ECO:0000256" key="10">
    <source>
        <dbReference type="SAM" id="Phobius"/>
    </source>
</evidence>
<gene>
    <name evidence="13" type="ORF">SM757_31810</name>
</gene>
<dbReference type="PANTHER" id="PTHR32089:SF119">
    <property type="entry name" value="METHYL-ACCEPTING CHEMOTAXIS PROTEIN CTPL"/>
    <property type="match status" value="1"/>
</dbReference>
<feature type="domain" description="HAMP" evidence="12">
    <location>
        <begin position="403"/>
        <end position="455"/>
    </location>
</feature>
<dbReference type="PANTHER" id="PTHR32089">
    <property type="entry name" value="METHYL-ACCEPTING CHEMOTAXIS PROTEIN MCPB"/>
    <property type="match status" value="1"/>
</dbReference>